<dbReference type="Gene3D" id="3.40.50.150">
    <property type="entry name" value="Vaccinia Virus protein VP39"/>
    <property type="match status" value="1"/>
</dbReference>
<reference evidence="1 2" key="1">
    <citation type="submission" date="2020-07" db="EMBL/GenBank/DDBJ databases">
        <title>Sequencing the genomes of 1000 actinobacteria strains.</title>
        <authorList>
            <person name="Klenk H.-P."/>
        </authorList>
    </citation>
    <scope>NUCLEOTIDE SEQUENCE [LARGE SCALE GENOMIC DNA]</scope>
    <source>
        <strain evidence="1 2">DSM 26487</strain>
    </source>
</reference>
<organism evidence="1 2">
    <name type="scientific">Nocardioides panzhihuensis</name>
    <dbReference type="NCBI Taxonomy" id="860243"/>
    <lineage>
        <taxon>Bacteria</taxon>
        <taxon>Bacillati</taxon>
        <taxon>Actinomycetota</taxon>
        <taxon>Actinomycetes</taxon>
        <taxon>Propionibacteriales</taxon>
        <taxon>Nocardioidaceae</taxon>
        <taxon>Nocardioides</taxon>
    </lineage>
</organism>
<dbReference type="Proteomes" id="UP000564496">
    <property type="component" value="Unassembled WGS sequence"/>
</dbReference>
<dbReference type="RefSeq" id="WP_179656961.1">
    <property type="nucleotide sequence ID" value="NZ_JACBZR010000001.1"/>
</dbReference>
<dbReference type="SUPFAM" id="SSF53335">
    <property type="entry name" value="S-adenosyl-L-methionine-dependent methyltransferases"/>
    <property type="match status" value="1"/>
</dbReference>
<keyword evidence="1" id="KW-0489">Methyltransferase</keyword>
<accession>A0A7Z0DIN1</accession>
<gene>
    <name evidence="1" type="ORF">BJ988_000948</name>
</gene>
<name>A0A7Z0DIN1_9ACTN</name>
<protein>
    <submittedName>
        <fullName evidence="1">SAM-dependent methyltransferase</fullName>
    </submittedName>
</protein>
<dbReference type="Pfam" id="PF13489">
    <property type="entry name" value="Methyltransf_23"/>
    <property type="match status" value="1"/>
</dbReference>
<dbReference type="InterPro" id="IPR029063">
    <property type="entry name" value="SAM-dependent_MTases_sf"/>
</dbReference>
<keyword evidence="2" id="KW-1185">Reference proteome</keyword>
<evidence type="ECO:0000313" key="1">
    <source>
        <dbReference type="EMBL" id="NYI76300.1"/>
    </source>
</evidence>
<dbReference type="EMBL" id="JACBZR010000001">
    <property type="protein sequence ID" value="NYI76300.1"/>
    <property type="molecule type" value="Genomic_DNA"/>
</dbReference>
<dbReference type="CDD" id="cd02440">
    <property type="entry name" value="AdoMet_MTases"/>
    <property type="match status" value="1"/>
</dbReference>
<sequence>MTLTATDRPLPPLAPRAWLRYDVVSRIIDRLAPTTALEIGCGQGAFGARLATRADYLGVEPDADSFTVAYERITALGGTVLNAMSSELEPGATYDLVCAFEVLEHIEDDKEALAEWVTHIRPGGHLVLSVPAFQERFGPMDRHAGHFRRYSPEELTTRLEEAGLGEVDITVYGWPLGYALEAVRNRIDARKLAKVGDLTPEELTRATGRTFQPSGRLKGAVIALATSPFMALQRLRPETGTGLVAVATRLD</sequence>
<dbReference type="PANTHER" id="PTHR43861:SF6">
    <property type="entry name" value="METHYLTRANSFERASE TYPE 11"/>
    <property type="match status" value="1"/>
</dbReference>
<dbReference type="AlphaFoldDB" id="A0A7Z0DIN1"/>
<keyword evidence="1" id="KW-0808">Transferase</keyword>
<dbReference type="PANTHER" id="PTHR43861">
    <property type="entry name" value="TRANS-ACONITATE 2-METHYLTRANSFERASE-RELATED"/>
    <property type="match status" value="1"/>
</dbReference>
<proteinExistence type="predicted"/>
<comment type="caution">
    <text evidence="1">The sequence shown here is derived from an EMBL/GenBank/DDBJ whole genome shotgun (WGS) entry which is preliminary data.</text>
</comment>
<dbReference type="GO" id="GO:0032259">
    <property type="term" value="P:methylation"/>
    <property type="evidence" value="ECO:0007669"/>
    <property type="project" value="UniProtKB-KW"/>
</dbReference>
<evidence type="ECO:0000313" key="2">
    <source>
        <dbReference type="Proteomes" id="UP000564496"/>
    </source>
</evidence>
<dbReference type="GO" id="GO:0008168">
    <property type="term" value="F:methyltransferase activity"/>
    <property type="evidence" value="ECO:0007669"/>
    <property type="project" value="UniProtKB-KW"/>
</dbReference>